<name>A0A3N4LLK7_9PEZI</name>
<feature type="transmembrane region" description="Helical" evidence="2">
    <location>
        <begin position="135"/>
        <end position="157"/>
    </location>
</feature>
<organism evidence="3 4">
    <name type="scientific">Terfezia boudieri ATCC MYA-4762</name>
    <dbReference type="NCBI Taxonomy" id="1051890"/>
    <lineage>
        <taxon>Eukaryota</taxon>
        <taxon>Fungi</taxon>
        <taxon>Dikarya</taxon>
        <taxon>Ascomycota</taxon>
        <taxon>Pezizomycotina</taxon>
        <taxon>Pezizomycetes</taxon>
        <taxon>Pezizales</taxon>
        <taxon>Pezizaceae</taxon>
        <taxon>Terfezia</taxon>
    </lineage>
</organism>
<dbReference type="OrthoDB" id="5392322at2759"/>
<feature type="compositionally biased region" description="Basic and acidic residues" evidence="1">
    <location>
        <begin position="64"/>
        <end position="89"/>
    </location>
</feature>
<reference evidence="3 4" key="1">
    <citation type="journal article" date="2018" name="Nat. Ecol. Evol.">
        <title>Pezizomycetes genomes reveal the molecular basis of ectomycorrhizal truffle lifestyle.</title>
        <authorList>
            <person name="Murat C."/>
            <person name="Payen T."/>
            <person name="Noel B."/>
            <person name="Kuo A."/>
            <person name="Morin E."/>
            <person name="Chen J."/>
            <person name="Kohler A."/>
            <person name="Krizsan K."/>
            <person name="Balestrini R."/>
            <person name="Da Silva C."/>
            <person name="Montanini B."/>
            <person name="Hainaut M."/>
            <person name="Levati E."/>
            <person name="Barry K.W."/>
            <person name="Belfiori B."/>
            <person name="Cichocki N."/>
            <person name="Clum A."/>
            <person name="Dockter R.B."/>
            <person name="Fauchery L."/>
            <person name="Guy J."/>
            <person name="Iotti M."/>
            <person name="Le Tacon F."/>
            <person name="Lindquist E.A."/>
            <person name="Lipzen A."/>
            <person name="Malagnac F."/>
            <person name="Mello A."/>
            <person name="Molinier V."/>
            <person name="Miyauchi S."/>
            <person name="Poulain J."/>
            <person name="Riccioni C."/>
            <person name="Rubini A."/>
            <person name="Sitrit Y."/>
            <person name="Splivallo R."/>
            <person name="Traeger S."/>
            <person name="Wang M."/>
            <person name="Zifcakova L."/>
            <person name="Wipf D."/>
            <person name="Zambonelli A."/>
            <person name="Paolocci F."/>
            <person name="Nowrousian M."/>
            <person name="Ottonello S."/>
            <person name="Baldrian P."/>
            <person name="Spatafora J.W."/>
            <person name="Henrissat B."/>
            <person name="Nagy L.G."/>
            <person name="Aury J.M."/>
            <person name="Wincker P."/>
            <person name="Grigoriev I.V."/>
            <person name="Bonfante P."/>
            <person name="Martin F.M."/>
        </authorList>
    </citation>
    <scope>NUCLEOTIDE SEQUENCE [LARGE SCALE GENOMIC DNA]</scope>
    <source>
        <strain evidence="3 4">ATCC MYA-4762</strain>
    </source>
</reference>
<feature type="compositionally biased region" description="Acidic residues" evidence="1">
    <location>
        <begin position="90"/>
        <end position="100"/>
    </location>
</feature>
<keyword evidence="2" id="KW-0812">Transmembrane</keyword>
<protein>
    <submittedName>
        <fullName evidence="3">Uncharacterized protein</fullName>
    </submittedName>
</protein>
<proteinExistence type="predicted"/>
<feature type="compositionally biased region" description="Polar residues" evidence="1">
    <location>
        <begin position="1"/>
        <end position="12"/>
    </location>
</feature>
<evidence type="ECO:0000313" key="4">
    <source>
        <dbReference type="Proteomes" id="UP000267821"/>
    </source>
</evidence>
<evidence type="ECO:0000256" key="1">
    <source>
        <dbReference type="SAM" id="MobiDB-lite"/>
    </source>
</evidence>
<evidence type="ECO:0000313" key="3">
    <source>
        <dbReference type="EMBL" id="RPB23813.1"/>
    </source>
</evidence>
<dbReference type="Proteomes" id="UP000267821">
    <property type="component" value="Unassembled WGS sequence"/>
</dbReference>
<dbReference type="EMBL" id="ML121544">
    <property type="protein sequence ID" value="RPB23813.1"/>
    <property type="molecule type" value="Genomic_DNA"/>
</dbReference>
<keyword evidence="2" id="KW-0472">Membrane</keyword>
<keyword evidence="4" id="KW-1185">Reference proteome</keyword>
<dbReference type="InParanoid" id="A0A3N4LLK7"/>
<feature type="region of interest" description="Disordered" evidence="1">
    <location>
        <begin position="1"/>
        <end position="23"/>
    </location>
</feature>
<gene>
    <name evidence="3" type="ORF">L211DRAFT_223228</name>
</gene>
<accession>A0A3N4LLK7</accession>
<evidence type="ECO:0000256" key="2">
    <source>
        <dbReference type="SAM" id="Phobius"/>
    </source>
</evidence>
<sequence>MSTVLASTNIDNEPSPEIDFEPYVDYVDEPLPTPKELVKNGISLNLIGRGVGLGGLRFTPVPRVRKEGDGSGGDIERTVDGENDNKRESEWEDDAREGDEGEGKQELEIAVQMYATMTRPERKEMMDMLEANMKVMYVTLHLSDLPIYISMILPILLDIKKRVFKTKHPQSRYQESKGGWSRSNKTKEMAGKSTRMRFLLARPIPPSSSPTSQQPLAGFLAFTAIEEPKIYTRQSERVPVIYWYRLPNRNQLDRLVNTNCSG</sequence>
<keyword evidence="2" id="KW-1133">Transmembrane helix</keyword>
<feature type="region of interest" description="Disordered" evidence="1">
    <location>
        <begin position="60"/>
        <end position="104"/>
    </location>
</feature>
<feature type="compositionally biased region" description="Acidic residues" evidence="1">
    <location>
        <begin position="14"/>
        <end position="23"/>
    </location>
</feature>
<dbReference type="AlphaFoldDB" id="A0A3N4LLK7"/>